<gene>
    <name evidence="2" type="ORF">CKO28_00380</name>
</gene>
<proteinExistence type="predicted"/>
<comment type="caution">
    <text evidence="2">The sequence shown here is derived from an EMBL/GenBank/DDBJ whole genome shotgun (WGS) entry which is preliminary data.</text>
</comment>
<sequence>MTQLRIDKPAVTEMARRLSQHLSSVQQVTLQHTHAMDALAATFGYRNRQTMRAEIKSAQASAPALASAAEMFAVTDVIVHTLSVLHRHGEDISVHATEEDAKNALFAFVQDWWSEAVEGNEEALSEMVPAAMARLADGDELQASHLERDEAIWLYFEMIEDESYGITRHVMPLADPLYRKVPEPDSGPQKTARRMPTGAQVSGPWNLRDRAAAIEQGYALDADELGRYCVIALDAPDVGDVRHEGEGPAAAASRPIRIADIRWDTDGQDPAALGLPGDLVIDAAAERIEDPDAEIADWLSDRYGWCVESFTHALADADDANATRRDAQALEHVREIASVGDATAIRALRLLGKPEGSEAGSEPVVLYECDDCGHAAPREAMKSTRSPNQRMEAGDTFTDRECHRCGALAFPVAS</sequence>
<evidence type="ECO:0000313" key="3">
    <source>
        <dbReference type="Proteomes" id="UP001296873"/>
    </source>
</evidence>
<dbReference type="EMBL" id="NRRL01000001">
    <property type="protein sequence ID" value="MBK1666496.1"/>
    <property type="molecule type" value="Genomic_DNA"/>
</dbReference>
<accession>A0ABS1D7V4</accession>
<reference evidence="2 3" key="1">
    <citation type="journal article" date="2020" name="Microorganisms">
        <title>Osmotic Adaptation and Compatible Solute Biosynthesis of Phototrophic Bacteria as Revealed from Genome Analyses.</title>
        <authorList>
            <person name="Imhoff J.F."/>
            <person name="Rahn T."/>
            <person name="Kunzel S."/>
            <person name="Keller A."/>
            <person name="Neulinger S.C."/>
        </authorList>
    </citation>
    <scope>NUCLEOTIDE SEQUENCE [LARGE SCALE GENOMIC DNA]</scope>
    <source>
        <strain evidence="2 3">DSM 9895</strain>
    </source>
</reference>
<evidence type="ECO:0000313" key="2">
    <source>
        <dbReference type="EMBL" id="MBK1666496.1"/>
    </source>
</evidence>
<protein>
    <submittedName>
        <fullName evidence="2">Uncharacterized protein</fullName>
    </submittedName>
</protein>
<evidence type="ECO:0000256" key="1">
    <source>
        <dbReference type="SAM" id="MobiDB-lite"/>
    </source>
</evidence>
<organism evidence="2 3">
    <name type="scientific">Rhodovibrio sodomensis</name>
    <dbReference type="NCBI Taxonomy" id="1088"/>
    <lineage>
        <taxon>Bacteria</taxon>
        <taxon>Pseudomonadati</taxon>
        <taxon>Pseudomonadota</taxon>
        <taxon>Alphaproteobacteria</taxon>
        <taxon>Rhodospirillales</taxon>
        <taxon>Rhodovibrionaceae</taxon>
        <taxon>Rhodovibrio</taxon>
    </lineage>
</organism>
<dbReference type="Proteomes" id="UP001296873">
    <property type="component" value="Unassembled WGS sequence"/>
</dbReference>
<feature type="region of interest" description="Disordered" evidence="1">
    <location>
        <begin position="180"/>
        <end position="201"/>
    </location>
</feature>
<dbReference type="RefSeq" id="WP_200338541.1">
    <property type="nucleotide sequence ID" value="NZ_NRRL01000001.1"/>
</dbReference>
<name>A0ABS1D7V4_9PROT</name>
<keyword evidence="3" id="KW-1185">Reference proteome</keyword>